<dbReference type="EMBL" id="CAJMWZ010003733">
    <property type="protein sequence ID" value="CAE6478255.1"/>
    <property type="molecule type" value="Genomic_DNA"/>
</dbReference>
<sequence>MEIFRVLVAHDFKPTRNVEFHFYSGKETSLFGSQAIAANYKSSGRSVYAMLNLDMAGYFKPGTTEAISLITDNPDSGPNTFTSDDKPVTGTEDGKLDLVLKNGQDFFANGKEGAKVTKVRVSHSFIQQTIDARRITGSSNDSSIVILGAHEDSIPRKTE</sequence>
<comment type="caution">
    <text evidence="4">The sequence shown here is derived from an EMBL/GenBank/DDBJ whole genome shotgun (WGS) entry which is preliminary data.</text>
</comment>
<comment type="similarity">
    <text evidence="1">Belongs to the peptidase M28 family.</text>
</comment>
<feature type="compositionally biased region" description="Polar residues" evidence="2">
    <location>
        <begin position="70"/>
        <end position="82"/>
    </location>
</feature>
<name>A0A8H3CAN7_9AGAM</name>
<proteinExistence type="inferred from homology"/>
<gene>
    <name evidence="4" type="ORF">RDB_LOCUS71613</name>
</gene>
<feature type="region of interest" description="Disordered" evidence="2">
    <location>
        <begin position="70"/>
        <end position="90"/>
    </location>
</feature>
<dbReference type="EC" id="3.4.-.-" evidence="1"/>
<protein>
    <recommendedName>
        <fullName evidence="1">Peptide hydrolase</fullName>
        <ecNumber evidence="1">3.4.-.-</ecNumber>
    </recommendedName>
</protein>
<keyword evidence="1" id="KW-0479">Metal-binding</keyword>
<evidence type="ECO:0000313" key="4">
    <source>
        <dbReference type="EMBL" id="CAE6478255.1"/>
    </source>
</evidence>
<keyword evidence="1" id="KW-0378">Hydrolase</keyword>
<dbReference type="GO" id="GO:0008233">
    <property type="term" value="F:peptidase activity"/>
    <property type="evidence" value="ECO:0007669"/>
    <property type="project" value="UniProtKB-KW"/>
</dbReference>
<dbReference type="Proteomes" id="UP000663850">
    <property type="component" value="Unassembled WGS sequence"/>
</dbReference>
<dbReference type="Pfam" id="PF04389">
    <property type="entry name" value="Peptidase_M28"/>
    <property type="match status" value="1"/>
</dbReference>
<evidence type="ECO:0000256" key="2">
    <source>
        <dbReference type="SAM" id="MobiDB-lite"/>
    </source>
</evidence>
<evidence type="ECO:0000259" key="3">
    <source>
        <dbReference type="Pfam" id="PF04389"/>
    </source>
</evidence>
<keyword evidence="1" id="KW-0645">Protease</keyword>
<reference evidence="4" key="1">
    <citation type="submission" date="2021-01" db="EMBL/GenBank/DDBJ databases">
        <authorList>
            <person name="Kaushik A."/>
        </authorList>
    </citation>
    <scope>NUCLEOTIDE SEQUENCE</scope>
    <source>
        <strain evidence="4">Type strain: AG8-Rh-89/</strain>
    </source>
</reference>
<dbReference type="Gene3D" id="3.40.630.10">
    <property type="entry name" value="Zn peptidases"/>
    <property type="match status" value="1"/>
</dbReference>
<accession>A0A8H3CAN7</accession>
<feature type="domain" description="Peptidase M28" evidence="3">
    <location>
        <begin position="1"/>
        <end position="63"/>
    </location>
</feature>
<evidence type="ECO:0000313" key="5">
    <source>
        <dbReference type="Proteomes" id="UP000663850"/>
    </source>
</evidence>
<organism evidence="4 5">
    <name type="scientific">Rhizoctonia solani</name>
    <dbReference type="NCBI Taxonomy" id="456999"/>
    <lineage>
        <taxon>Eukaryota</taxon>
        <taxon>Fungi</taxon>
        <taxon>Dikarya</taxon>
        <taxon>Basidiomycota</taxon>
        <taxon>Agaricomycotina</taxon>
        <taxon>Agaricomycetes</taxon>
        <taxon>Cantharellales</taxon>
        <taxon>Ceratobasidiaceae</taxon>
        <taxon>Rhizoctonia</taxon>
    </lineage>
</organism>
<dbReference type="AlphaFoldDB" id="A0A8H3CAN7"/>
<dbReference type="GO" id="GO:0006508">
    <property type="term" value="P:proteolysis"/>
    <property type="evidence" value="ECO:0007669"/>
    <property type="project" value="UniProtKB-KW"/>
</dbReference>
<dbReference type="InterPro" id="IPR007484">
    <property type="entry name" value="Peptidase_M28"/>
</dbReference>
<dbReference type="SUPFAM" id="SSF53187">
    <property type="entry name" value="Zn-dependent exopeptidases"/>
    <property type="match status" value="1"/>
</dbReference>
<dbReference type="GO" id="GO:0046872">
    <property type="term" value="F:metal ion binding"/>
    <property type="evidence" value="ECO:0007669"/>
    <property type="project" value="UniProtKB-KW"/>
</dbReference>
<keyword evidence="1" id="KW-0862">Zinc</keyword>
<evidence type="ECO:0000256" key="1">
    <source>
        <dbReference type="RuleBase" id="RU361240"/>
    </source>
</evidence>